<feature type="chain" id="PRO_5036880971" evidence="1">
    <location>
        <begin position="31"/>
        <end position="382"/>
    </location>
</feature>
<keyword evidence="3" id="KW-0378">Hydrolase</keyword>
<dbReference type="Proteomes" id="UP000646244">
    <property type="component" value="Unassembled WGS sequence"/>
</dbReference>
<organism evidence="3 4">
    <name type="scientific">Streptomyces cinnamoneus</name>
    <name type="common">Streptoverticillium cinnamoneum</name>
    <dbReference type="NCBI Taxonomy" id="53446"/>
    <lineage>
        <taxon>Bacteria</taxon>
        <taxon>Bacillati</taxon>
        <taxon>Actinomycetota</taxon>
        <taxon>Actinomycetes</taxon>
        <taxon>Kitasatosporales</taxon>
        <taxon>Streptomycetaceae</taxon>
        <taxon>Streptomyces</taxon>
        <taxon>Streptomyces cinnamoneus group</taxon>
    </lineage>
</organism>
<dbReference type="InterPro" id="IPR012338">
    <property type="entry name" value="Beta-lactam/transpept-like"/>
</dbReference>
<dbReference type="AlphaFoldDB" id="A0A918WJS6"/>
<evidence type="ECO:0000259" key="2">
    <source>
        <dbReference type="Pfam" id="PF00144"/>
    </source>
</evidence>
<dbReference type="Gene3D" id="3.40.710.10">
    <property type="entry name" value="DD-peptidase/beta-lactamase superfamily"/>
    <property type="match status" value="1"/>
</dbReference>
<protein>
    <submittedName>
        <fullName evidence="3">Serine hydrolase</fullName>
    </submittedName>
</protein>
<evidence type="ECO:0000313" key="4">
    <source>
        <dbReference type="Proteomes" id="UP000646244"/>
    </source>
</evidence>
<reference evidence="3" key="1">
    <citation type="journal article" date="2014" name="Int. J. Syst. Evol. Microbiol.">
        <title>Complete genome sequence of Corynebacterium casei LMG S-19264T (=DSM 44701T), isolated from a smear-ripened cheese.</title>
        <authorList>
            <consortium name="US DOE Joint Genome Institute (JGI-PGF)"/>
            <person name="Walter F."/>
            <person name="Albersmeier A."/>
            <person name="Kalinowski J."/>
            <person name="Ruckert C."/>
        </authorList>
    </citation>
    <scope>NUCLEOTIDE SEQUENCE</scope>
    <source>
        <strain evidence="3">JCM 4633</strain>
    </source>
</reference>
<evidence type="ECO:0000256" key="1">
    <source>
        <dbReference type="SAM" id="SignalP"/>
    </source>
</evidence>
<sequence length="382" mass="39919">MARNLRRRRLAAVVGAVFAAVLVLPSPAQARPAQPQPAADGHATTQAALNAFQAVTGPGAGVYAGNSTGSWNLSSGTGLVGANRPVQPTDHFRAGSQTKTFTAAVVLQLVDEGKVSLTAPIEQYLPGVVDGNGYDGNTITVRHLLQHTSGIPDSPSLRPQPTYTHAELVRQGLERPPVASPGSKLVYSNVNYQILGMLIEKVTKAQVGEAITTRIIGPLGLNHTFYPVPGIRTLPDPYVRGYRVLRIGPAVFWTDVTSDFEPSQFGSAGAMVSTEQDLTAFYQALVGGKVVSQASLAEMKTFWDQGQGPGTGYGLGLAAGPLPCGGVAMGHTGSVNGYMSLTMVTADGRHASVMSNSAASLNQTASIMKMYKVAEAALCETS</sequence>
<feature type="domain" description="Beta-lactamase-related" evidence="2">
    <location>
        <begin position="58"/>
        <end position="358"/>
    </location>
</feature>
<dbReference type="RefSeq" id="WP_229844937.1">
    <property type="nucleotide sequence ID" value="NZ_BMVB01000012.1"/>
</dbReference>
<dbReference type="SUPFAM" id="SSF56601">
    <property type="entry name" value="beta-lactamase/transpeptidase-like"/>
    <property type="match status" value="1"/>
</dbReference>
<comment type="caution">
    <text evidence="3">The sequence shown here is derived from an EMBL/GenBank/DDBJ whole genome shotgun (WGS) entry which is preliminary data.</text>
</comment>
<proteinExistence type="predicted"/>
<dbReference type="Pfam" id="PF00144">
    <property type="entry name" value="Beta-lactamase"/>
    <property type="match status" value="1"/>
</dbReference>
<dbReference type="InterPro" id="IPR050491">
    <property type="entry name" value="AmpC-like"/>
</dbReference>
<accession>A0A918WJS6</accession>
<dbReference type="PANTHER" id="PTHR46825:SF7">
    <property type="entry name" value="D-ALANYL-D-ALANINE CARBOXYPEPTIDASE"/>
    <property type="match status" value="1"/>
</dbReference>
<evidence type="ECO:0000313" key="3">
    <source>
        <dbReference type="EMBL" id="GHC58152.1"/>
    </source>
</evidence>
<dbReference type="EMBL" id="BMVB01000012">
    <property type="protein sequence ID" value="GHC58152.1"/>
    <property type="molecule type" value="Genomic_DNA"/>
</dbReference>
<dbReference type="PANTHER" id="PTHR46825">
    <property type="entry name" value="D-ALANYL-D-ALANINE-CARBOXYPEPTIDASE/ENDOPEPTIDASE AMPH"/>
    <property type="match status" value="1"/>
</dbReference>
<keyword evidence="1" id="KW-0732">Signal</keyword>
<reference evidence="3" key="2">
    <citation type="submission" date="2020-09" db="EMBL/GenBank/DDBJ databases">
        <authorList>
            <person name="Sun Q."/>
            <person name="Ohkuma M."/>
        </authorList>
    </citation>
    <scope>NUCLEOTIDE SEQUENCE</scope>
    <source>
        <strain evidence="3">JCM 4633</strain>
    </source>
</reference>
<dbReference type="InterPro" id="IPR001466">
    <property type="entry name" value="Beta-lactam-related"/>
</dbReference>
<gene>
    <name evidence="3" type="ORF">GCM10010507_38660</name>
</gene>
<dbReference type="GO" id="GO:0016787">
    <property type="term" value="F:hydrolase activity"/>
    <property type="evidence" value="ECO:0007669"/>
    <property type="project" value="UniProtKB-KW"/>
</dbReference>
<feature type="signal peptide" evidence="1">
    <location>
        <begin position="1"/>
        <end position="30"/>
    </location>
</feature>
<name>A0A918WJS6_STRCJ</name>